<keyword evidence="2" id="KW-1185">Reference proteome</keyword>
<comment type="caution">
    <text evidence="1">The sequence shown here is derived from an EMBL/GenBank/DDBJ whole genome shotgun (WGS) entry which is preliminary data.</text>
</comment>
<dbReference type="AlphaFoldDB" id="A0A660LBW8"/>
<sequence>MNGGKFADDVAASSSRRGFLARVGAVVMGVTGAKTVGSLVAPGEAEAYHFCGHIYTTDSCPHPTGLPRIDSKGLPIRAKNGRPVDDLGRYVDRDGLPVDDDGDPLTDADGALLPAATRTAVCAATADVYGFKPHVDGAWYRCCGGHVRKLVDCCGSVRNRINGDKALTGYCYKGRKVFCVMYYDTKVKC</sequence>
<proteinExistence type="predicted"/>
<accession>A0A660LBW8</accession>
<dbReference type="RefSeq" id="WP_121249808.1">
    <property type="nucleotide sequence ID" value="NZ_RBIL01000001.1"/>
</dbReference>
<name>A0A660LBW8_9ACTN</name>
<dbReference type="InterPro" id="IPR006311">
    <property type="entry name" value="TAT_signal"/>
</dbReference>
<evidence type="ECO:0000313" key="1">
    <source>
        <dbReference type="EMBL" id="RKQ92079.1"/>
    </source>
</evidence>
<protein>
    <submittedName>
        <fullName evidence="1">Uncharacterized protein</fullName>
    </submittedName>
</protein>
<gene>
    <name evidence="1" type="ORF">C8N24_1918</name>
</gene>
<evidence type="ECO:0000313" key="2">
    <source>
        <dbReference type="Proteomes" id="UP000278962"/>
    </source>
</evidence>
<dbReference type="OrthoDB" id="5242955at2"/>
<organism evidence="1 2">
    <name type="scientific">Solirubrobacter pauli</name>
    <dbReference type="NCBI Taxonomy" id="166793"/>
    <lineage>
        <taxon>Bacteria</taxon>
        <taxon>Bacillati</taxon>
        <taxon>Actinomycetota</taxon>
        <taxon>Thermoleophilia</taxon>
        <taxon>Solirubrobacterales</taxon>
        <taxon>Solirubrobacteraceae</taxon>
        <taxon>Solirubrobacter</taxon>
    </lineage>
</organism>
<dbReference type="PROSITE" id="PS51318">
    <property type="entry name" value="TAT"/>
    <property type="match status" value="1"/>
</dbReference>
<reference evidence="1 2" key="1">
    <citation type="submission" date="2018-10" db="EMBL/GenBank/DDBJ databases">
        <title>Genomic Encyclopedia of Archaeal and Bacterial Type Strains, Phase II (KMG-II): from individual species to whole genera.</title>
        <authorList>
            <person name="Goeker M."/>
        </authorList>
    </citation>
    <scope>NUCLEOTIDE SEQUENCE [LARGE SCALE GENOMIC DNA]</scope>
    <source>
        <strain evidence="1 2">DSM 14954</strain>
    </source>
</reference>
<dbReference type="Proteomes" id="UP000278962">
    <property type="component" value="Unassembled WGS sequence"/>
</dbReference>
<dbReference type="EMBL" id="RBIL01000001">
    <property type="protein sequence ID" value="RKQ92079.1"/>
    <property type="molecule type" value="Genomic_DNA"/>
</dbReference>